<protein>
    <submittedName>
        <fullName evidence="6">Putative repeat protein (TIGR01451 family)</fullName>
    </submittedName>
</protein>
<sequence length="2556" mass="259282">MGTAARRLLPPALALALAIGVLPASPAAAAGDGVLSVSIEPIDYVTGQPITEASWNQPNVGYRVNFVCSVAACENTVVQFNPAQVNPWGITSTVPLRLLTFSTWTAPPTGGTVTGDDANGRTVNLGTLPAGTSGSFSISYSTTPARNANAAPGQIFPDGFQIANGVTISSSTAVAPAQADAAPVTWRISTVPAPSIVITNPGPIKPDVNISHQVRMSTGSFVRTGGNIVGRSNVFAAGNYTVTMQVPEEATFVSADRGGVWDPVARTVTWSEGTVDAPTYCAAGGWGATAAPQNNWNQNAPCYTPRNVVLNYPASAFTSDPSGCNFDETVTPSVAVTATYLDALRTTKTADASAAYPVTCYEPFGRLNAGKDSTADATAADRTTRLVNVPPDVSGETCPSSGRDDWNRVCTPGQPLAAFADNAKSWVVTGYNAGNAPGNITIADSTLDLPGAPVHAIRASATTPVPTIDWTYRCGSSAPVSGTTTATTVSLTAGQRSSGCRYTAATVTSGSVAGGNLRPADTATGTAWQVVFDYSVTTGAPLGVRTNTATVSISYPDTSIVTPSQTVSRNVQLREYPKVAAARPTFAAAFPVAAVVAGGGTAVPGRDVTFTVRGSTANIANDQDITPQYVFIAPVGWTIVPGSATFGTQTVSPGYQISPPRAVTIGGAQREAVVVTWPDTTVFGENAVWPDLSVTARPTFAVTAGTSSQATAWMGDSRHSFDSTTGTFNGGVQDAPDVDQDGSTSEWFASATQAVSVGSSSAATVLKEICLPDGAGGCNWVGDSSKPVPVSTTATDIRYRVTILNGGNTQLNGVVAYDVLPYVGDVGTSDATSSTPRGSTFAETLASASNISSGLTLSYSSSTSPPRPEVFSGSTTGSWGSTASGMRAIRAQYAGNLAPGASVRFEYTATVNPGSSADARACNSVAIDTAQTLPSEPPAVCAVTAEADLEIQVPDRLPLQEGRNGVLPYTVINHGGSQNAPATAVLDIPAGIQVRSLSPQGWACTASPSGSLPLDGPVRVSCVPVAPDGTTTTLAIGASRTLALAVKPLSADGPVCVPGEVAGAMYDPRPANNTSEGCLAVVPFDSALELSKTDGRDVVTPGDTVTYEITATNGLVGETVAGAVLTDTLPDDVVFVSATDGGVHTGAAPDGTGGTVTWPALDLAAAATPNSGGTGGSAAPGSSAVRAVTVTIAADARGQVENTAAVTATDPADSSATVRDEAADVDELQRLTVTKSSDAAPAGVRQGDAVAYTVTLTNDGTVDYATDEAALVDDLGEVLDDAAFATDSAEIRIDGGSPRTVADPDAGGLLRWTGALDVGSQLVLTYRVNVGDATGGDRVLTNTVFVGDSASVCTDGVDDDGDSCASVTATFAPTLLKRVASLTQNDDGTWTTVYDLVVTNLDPTAPTTYSLADALAFGAGIEVLDASVTSAPEGVVLTSPAWAGSGAVAQAVTLPADGQHTYQVTVIADAGATLGTAAATCVAGVTSGFANRATLSLADGRSFHEEACAAPAAPAVDKTAGAVSQLPDGSWQVTYTVTVSNTNPAPATLAYTLDDLLTVPTGIAVESVHTAGPADAALNPAFGTGDTALLTAPDRIPAGTVADPAIRVFSVTVVFDARAGAAPASGLACPPAGDGGYANRVTLLSGSSDTVIDTASACATALTQPVPDIRKSVASSSISGAGDWTLVYTIDVSNPSPTHSTRYSLEDELGFAEGVTVLDAVMTSSDGPTSEWDGRSTTVVTTDHLLAAGTTHRYTATVTADPGDFDVESAAADCRIDGGESGTGYRNLATLTSGDVTRTADACEPINDPSVVKTTVGAPTQDASTGTWTMRYDITVRNRSTTTTGSIPYELTDTLGFPEEVAIVDVAVSGPAGASINPDFDGVDSLELASGSIGQAIDANTPTTHTYRVTVRFDVPSGTLDAARCDPAQGGGGLRNEAEIRVGARVSGAVACADVPDVPVPGLTKSVLSQDQQADGTWEVLYRVTVANPSATSASTYTLDDEFALGEGIVLDEAPQVVALPAGVTAEPDWNGADATTISEDILLPAAGSHTYTVRAIIDSGSVTGNDPAGDCTVDAGETGTGFLNTASLSTGIATVDSSACATAWDPGVTKELNGVPTQQPDRSWLLSYTMTVSNPSTVGLSYGLRDELDFPADAEVTIVSAASRAGGPAVEADWDGQTQLQLVADGTPLAPSTLHVFDVTVRAVLPEDQGTEPGGWGNTATVVSGVDGVLTTDAVSTADVEVPELVVTKAVTTEDPVLRIGDEAVYEITIENTGDGDYTALYPAVVWDDLTDVLDETELVAAPTATPEVGTITSHGDRFDWTGALLAGETVTVSYTVEVTGGGNALLRNVAFQAQPLDVEPETPVVEDCETSTVCAVTASALPALSVEKTASGSSVAQGGSVQYTIVVTNTGAVDLPADDPAAMTDDLSDVLDDATLAGVPTSDTGEVVMDGTTLTWSGALDSGDVATITYAVNVRANAADGADLVNVAAVDGSLVSLTVDGVPAPRTSTTNTVVNALAATGAVITTTVLVGIALLLLGLLTVLYIQRRRRLGAE</sequence>
<feature type="chain" id="PRO_5014889748" evidence="3">
    <location>
        <begin position="30"/>
        <end position="2556"/>
    </location>
</feature>
<keyword evidence="2" id="KW-0812">Transmembrane</keyword>
<evidence type="ECO:0000259" key="4">
    <source>
        <dbReference type="Pfam" id="PF01345"/>
    </source>
</evidence>
<dbReference type="Pfam" id="PF01345">
    <property type="entry name" value="DUF11"/>
    <property type="match status" value="1"/>
</dbReference>
<dbReference type="RefSeq" id="WP_100365344.1">
    <property type="nucleotide sequence ID" value="NZ_PGFF01000001.1"/>
</dbReference>
<feature type="domain" description="DUF11" evidence="4">
    <location>
        <begin position="1088"/>
        <end position="1215"/>
    </location>
</feature>
<keyword evidence="2" id="KW-1133">Transmembrane helix</keyword>
<keyword evidence="2" id="KW-0472">Membrane</keyword>
<feature type="domain" description="DUF7927" evidence="5">
    <location>
        <begin position="2387"/>
        <end position="2498"/>
    </location>
</feature>
<feature type="domain" description="DUF7927" evidence="5">
    <location>
        <begin position="1231"/>
        <end position="1353"/>
    </location>
</feature>
<accession>A0A2M9CN02</accession>
<keyword evidence="7" id="KW-1185">Reference proteome</keyword>
<evidence type="ECO:0000256" key="2">
    <source>
        <dbReference type="SAM" id="Phobius"/>
    </source>
</evidence>
<feature type="signal peptide" evidence="3">
    <location>
        <begin position="1"/>
        <end position="29"/>
    </location>
</feature>
<name>A0A2M9CN02_9MICO</name>
<proteinExistence type="predicted"/>
<gene>
    <name evidence="6" type="ORF">CLV46_2820</name>
</gene>
<dbReference type="EMBL" id="PGFF01000001">
    <property type="protein sequence ID" value="PJJ73234.1"/>
    <property type="molecule type" value="Genomic_DNA"/>
</dbReference>
<keyword evidence="3" id="KW-0732">Signal</keyword>
<organism evidence="6 7">
    <name type="scientific">Diaminobutyricimonas aerilata</name>
    <dbReference type="NCBI Taxonomy" id="1162967"/>
    <lineage>
        <taxon>Bacteria</taxon>
        <taxon>Bacillati</taxon>
        <taxon>Actinomycetota</taxon>
        <taxon>Actinomycetes</taxon>
        <taxon>Micrococcales</taxon>
        <taxon>Microbacteriaceae</taxon>
        <taxon>Diaminobutyricimonas</taxon>
    </lineage>
</organism>
<dbReference type="Pfam" id="PF25549">
    <property type="entry name" value="DUF7927"/>
    <property type="match status" value="3"/>
</dbReference>
<evidence type="ECO:0000313" key="6">
    <source>
        <dbReference type="EMBL" id="PJJ73234.1"/>
    </source>
</evidence>
<reference evidence="6 7" key="1">
    <citation type="submission" date="2017-11" db="EMBL/GenBank/DDBJ databases">
        <title>Genomic Encyclopedia of Archaeal and Bacterial Type Strains, Phase II (KMG-II): From Individual Species to Whole Genera.</title>
        <authorList>
            <person name="Goeker M."/>
        </authorList>
    </citation>
    <scope>NUCLEOTIDE SEQUENCE [LARGE SCALE GENOMIC DNA]</scope>
    <source>
        <strain evidence="6 7">DSM 27393</strain>
    </source>
</reference>
<dbReference type="Gene3D" id="2.60.40.740">
    <property type="match status" value="1"/>
</dbReference>
<feature type="transmembrane region" description="Helical" evidence="2">
    <location>
        <begin position="2518"/>
        <end position="2547"/>
    </location>
</feature>
<dbReference type="InterPro" id="IPR001434">
    <property type="entry name" value="OmcB-like_DUF11"/>
</dbReference>
<dbReference type="InterPro" id="IPR057687">
    <property type="entry name" value="DUF7927"/>
</dbReference>
<evidence type="ECO:0000313" key="7">
    <source>
        <dbReference type="Proteomes" id="UP000228758"/>
    </source>
</evidence>
<dbReference type="Proteomes" id="UP000228758">
    <property type="component" value="Unassembled WGS sequence"/>
</dbReference>
<dbReference type="NCBIfam" id="TIGR01451">
    <property type="entry name" value="B_ant_repeat"/>
    <property type="match status" value="1"/>
</dbReference>
<comment type="caution">
    <text evidence="6">The sequence shown here is derived from an EMBL/GenBank/DDBJ whole genome shotgun (WGS) entry which is preliminary data.</text>
</comment>
<feature type="domain" description="DUF7927" evidence="5">
    <location>
        <begin position="2246"/>
        <end position="2369"/>
    </location>
</feature>
<dbReference type="InterPro" id="IPR047589">
    <property type="entry name" value="DUF11_rpt"/>
</dbReference>
<evidence type="ECO:0000256" key="3">
    <source>
        <dbReference type="SAM" id="SignalP"/>
    </source>
</evidence>
<dbReference type="OrthoDB" id="3584537at2"/>
<evidence type="ECO:0000259" key="5">
    <source>
        <dbReference type="Pfam" id="PF25549"/>
    </source>
</evidence>
<feature type="region of interest" description="Disordered" evidence="1">
    <location>
        <begin position="857"/>
        <end position="878"/>
    </location>
</feature>
<evidence type="ECO:0000256" key="1">
    <source>
        <dbReference type="SAM" id="MobiDB-lite"/>
    </source>
</evidence>